<feature type="domain" description="Guanylate cyclase" evidence="5">
    <location>
        <begin position="128"/>
        <end position="235"/>
    </location>
</feature>
<dbReference type="Gene3D" id="1.10.10.10">
    <property type="entry name" value="Winged helix-like DNA-binding domain superfamily/Winged helix DNA-binding domain"/>
    <property type="match status" value="1"/>
</dbReference>
<gene>
    <name evidence="7" type="ORF">ETSY1_13010</name>
</gene>
<feature type="DNA-binding region" description="OmpR/PhoB-type" evidence="4">
    <location>
        <begin position="1"/>
        <end position="98"/>
    </location>
</feature>
<dbReference type="AlphaFoldDB" id="W4LPT5"/>
<dbReference type="InterPro" id="IPR036388">
    <property type="entry name" value="WH-like_DNA-bd_sf"/>
</dbReference>
<evidence type="ECO:0000256" key="1">
    <source>
        <dbReference type="ARBA" id="ARBA00022741"/>
    </source>
</evidence>
<dbReference type="SMART" id="SM00044">
    <property type="entry name" value="CYCc"/>
    <property type="match status" value="1"/>
</dbReference>
<dbReference type="Proteomes" id="UP000019141">
    <property type="component" value="Unassembled WGS sequence"/>
</dbReference>
<dbReference type="PANTHER" id="PTHR16305">
    <property type="entry name" value="TESTICULAR SOLUBLE ADENYLYL CYCLASE"/>
    <property type="match status" value="1"/>
</dbReference>
<evidence type="ECO:0000259" key="6">
    <source>
        <dbReference type="PROSITE" id="PS51755"/>
    </source>
</evidence>
<keyword evidence="1" id="KW-0547">Nucleotide-binding</keyword>
<dbReference type="InterPro" id="IPR029787">
    <property type="entry name" value="Nucleotide_cyclase"/>
</dbReference>
<keyword evidence="8" id="KW-1185">Reference proteome</keyword>
<dbReference type="PROSITE" id="PS51755">
    <property type="entry name" value="OMPR_PHOB"/>
    <property type="match status" value="1"/>
</dbReference>
<evidence type="ECO:0000313" key="7">
    <source>
        <dbReference type="EMBL" id="ETW99967.1"/>
    </source>
</evidence>
<dbReference type="SMART" id="SM00862">
    <property type="entry name" value="Trans_reg_C"/>
    <property type="match status" value="1"/>
</dbReference>
<sequence length="1168" mass="129259">MKYTFADCELDTQVYTLRRAGQAVRVRPKVFEVLCYLLEHRERVISKDELCEAVWPEQFISDSTLVSTMRAARRIIGDSGSHQQLIQTVFSYGYQFIAPVTEVGAASADGGASAEPEVVQASTRRQLTVLFCHLRDITSLGAPLDPEDFPDVLHVIHETCEAVIQRSGGYVAAVLGNGVWAYFGYPQAYDDTPHQAVRASLDLLEAIEALQPRLEKDWGVQVQARVGLHTGVVVVNPSEAAGLVDVPVGETPTFVDQLTTLAPPRAVVMSETTARLVQGAFECEDLGPLPLTSGEASGVAYRVYQESQSPDPLEVSASPSVTPFVGRDAELALLLARWSQAQSGWGQVVLLSGEPGIGKSRLIQELNQHVQQSEAACIVFRCSPQATQTPFYPIIIQMQRLLEWQRDRLSEQTFENLEHVLQAYGLPLEEAAPLLAALLSLPIPPQRYPPLSMSQQRQRQRTQEVLMEWLMAEAERHPVLVVFENLHWADPSTVELIGLFLERVQTLRVMTVLAYRPEFESPWPIRSPFTELVLPRLDTSAITTLVAGLAQGKALPAGVVQHVVERTDGVPLFVEECAKMLLEGEWLEERADHYALISSLPAREIPVTLQGALLARLDRLSPGSEVARLGSVCGREFSRELRELLEGVAFFDEGTVERGLSQLVEAELVYQVGFGSPHQYRFKHALIQEVAYQSQLRRSRQQMHAQIAKVLETQFPETALTQPELIAHHYTEARSYEPAVSYWQRAGEVSIAHSSYAEAIAHLTRGLEALRVLPDTSEHIQREIELQIALGTTLTVTKGHGAPEVGQALNRARKLCEHTGDMAQLFPVLGGLWEFYELSGDLPAAHELGEQLLQLAREAQEPAHLVVAHDVLGDISFWQGEFVESHRHTEQGIALYEPSLHETLIAVYGGYDPGVACHCFAAFSLWYLGCAAQAVQQIEAALRLAQELSHPYSLAYIMLFAAWLQQLRQDWHGALEQVERALVLCTEQEYAFLLAFGTILRGRIRVALGQAADGISGMEQGLAAWRATGSEGWQPAHLGALAEAYGQNGQPAEGLKRVTEGLARVGATGERFYEAELHRLQGELLLSVATPDDGEAEGCFHQALVVARRQQAKWLELRAAMSLARLWQSQDKHQDAYALLAPVYHGFTEGFDTADLQEAKELLTELEG</sequence>
<dbReference type="PANTHER" id="PTHR16305:SF28">
    <property type="entry name" value="GUANYLATE CYCLASE DOMAIN-CONTAINING PROTEIN"/>
    <property type="match status" value="1"/>
</dbReference>
<dbReference type="GO" id="GO:0009190">
    <property type="term" value="P:cyclic nucleotide biosynthetic process"/>
    <property type="evidence" value="ECO:0007669"/>
    <property type="project" value="InterPro"/>
</dbReference>
<accession>W4LPT5</accession>
<dbReference type="GO" id="GO:0003677">
    <property type="term" value="F:DNA binding"/>
    <property type="evidence" value="ECO:0007669"/>
    <property type="project" value="UniProtKB-UniRule"/>
</dbReference>
<dbReference type="CDD" id="cd07302">
    <property type="entry name" value="CHD"/>
    <property type="match status" value="1"/>
</dbReference>
<feature type="domain" description="OmpR/PhoB-type" evidence="6">
    <location>
        <begin position="1"/>
        <end position="98"/>
    </location>
</feature>
<dbReference type="GO" id="GO:0006355">
    <property type="term" value="P:regulation of DNA-templated transcription"/>
    <property type="evidence" value="ECO:0007669"/>
    <property type="project" value="InterPro"/>
</dbReference>
<dbReference type="EMBL" id="AZHW01000388">
    <property type="protein sequence ID" value="ETW99967.1"/>
    <property type="molecule type" value="Genomic_DNA"/>
</dbReference>
<dbReference type="SUPFAM" id="SSF48452">
    <property type="entry name" value="TPR-like"/>
    <property type="match status" value="2"/>
</dbReference>
<dbReference type="CDD" id="cd00383">
    <property type="entry name" value="trans_reg_C"/>
    <property type="match status" value="1"/>
</dbReference>
<name>W4LPT5_ENTF1</name>
<evidence type="ECO:0000256" key="2">
    <source>
        <dbReference type="ARBA" id="ARBA00022840"/>
    </source>
</evidence>
<dbReference type="Gene3D" id="3.40.50.300">
    <property type="entry name" value="P-loop containing nucleotide triphosphate hydrolases"/>
    <property type="match status" value="1"/>
</dbReference>
<dbReference type="SUPFAM" id="SSF46894">
    <property type="entry name" value="C-terminal effector domain of the bipartite response regulators"/>
    <property type="match status" value="1"/>
</dbReference>
<dbReference type="InterPro" id="IPR016032">
    <property type="entry name" value="Sig_transdc_resp-reg_C-effctor"/>
</dbReference>
<dbReference type="Pfam" id="PF00211">
    <property type="entry name" value="Guanylate_cyc"/>
    <property type="match status" value="1"/>
</dbReference>
<reference evidence="7 8" key="1">
    <citation type="journal article" date="2014" name="Nature">
        <title>An environmental bacterial taxon with a large and distinct metabolic repertoire.</title>
        <authorList>
            <person name="Wilson M.C."/>
            <person name="Mori T."/>
            <person name="Ruckert C."/>
            <person name="Uria A.R."/>
            <person name="Helf M.J."/>
            <person name="Takada K."/>
            <person name="Gernert C."/>
            <person name="Steffens U.A."/>
            <person name="Heycke N."/>
            <person name="Schmitt S."/>
            <person name="Rinke C."/>
            <person name="Helfrich E.J."/>
            <person name="Brachmann A.O."/>
            <person name="Gurgui C."/>
            <person name="Wakimoto T."/>
            <person name="Kracht M."/>
            <person name="Crusemann M."/>
            <person name="Hentschel U."/>
            <person name="Abe I."/>
            <person name="Matsunaga S."/>
            <person name="Kalinowski J."/>
            <person name="Takeyama H."/>
            <person name="Piel J."/>
        </authorList>
    </citation>
    <scope>NUCLEOTIDE SEQUENCE [LARGE SCALE GENOMIC DNA]</scope>
    <source>
        <strain evidence="8">TSY1</strain>
    </source>
</reference>
<dbReference type="GO" id="GO:0005737">
    <property type="term" value="C:cytoplasm"/>
    <property type="evidence" value="ECO:0007669"/>
    <property type="project" value="TreeGrafter"/>
</dbReference>
<dbReference type="SUPFAM" id="SSF55073">
    <property type="entry name" value="Nucleotide cyclase"/>
    <property type="match status" value="1"/>
</dbReference>
<evidence type="ECO:0000256" key="3">
    <source>
        <dbReference type="ARBA" id="ARBA00023125"/>
    </source>
</evidence>
<dbReference type="HOGENOM" id="CLU_004435_3_1_7"/>
<dbReference type="Gene3D" id="1.25.40.10">
    <property type="entry name" value="Tetratricopeptide repeat domain"/>
    <property type="match status" value="2"/>
</dbReference>
<proteinExistence type="predicted"/>
<protein>
    <recommendedName>
        <fullName evidence="9">OmpR/PhoB-type domain-containing protein</fullName>
    </recommendedName>
</protein>
<dbReference type="SUPFAM" id="SSF52540">
    <property type="entry name" value="P-loop containing nucleoside triphosphate hydrolases"/>
    <property type="match status" value="1"/>
</dbReference>
<dbReference type="GO" id="GO:0004016">
    <property type="term" value="F:adenylate cyclase activity"/>
    <property type="evidence" value="ECO:0007669"/>
    <property type="project" value="UniProtKB-ARBA"/>
</dbReference>
<dbReference type="InterPro" id="IPR011990">
    <property type="entry name" value="TPR-like_helical_dom_sf"/>
</dbReference>
<dbReference type="Pfam" id="PF13191">
    <property type="entry name" value="AAA_16"/>
    <property type="match status" value="1"/>
</dbReference>
<comment type="caution">
    <text evidence="7">The sequence shown here is derived from an EMBL/GenBank/DDBJ whole genome shotgun (WGS) entry which is preliminary data.</text>
</comment>
<dbReference type="Pfam" id="PF00486">
    <property type="entry name" value="Trans_reg_C"/>
    <property type="match status" value="1"/>
</dbReference>
<dbReference type="PROSITE" id="PS50125">
    <property type="entry name" value="GUANYLATE_CYCLASE_2"/>
    <property type="match status" value="1"/>
</dbReference>
<dbReference type="InterPro" id="IPR001054">
    <property type="entry name" value="A/G_cyclase"/>
</dbReference>
<evidence type="ECO:0000313" key="8">
    <source>
        <dbReference type="Proteomes" id="UP000019141"/>
    </source>
</evidence>
<evidence type="ECO:0000256" key="4">
    <source>
        <dbReference type="PROSITE-ProRule" id="PRU01091"/>
    </source>
</evidence>
<dbReference type="PATRIC" id="fig|1429438.4.peg.2605"/>
<keyword evidence="3 4" id="KW-0238">DNA-binding</keyword>
<dbReference type="InterPro" id="IPR027417">
    <property type="entry name" value="P-loop_NTPase"/>
</dbReference>
<organism evidence="7 8">
    <name type="scientific">Entotheonella factor</name>
    <dbReference type="NCBI Taxonomy" id="1429438"/>
    <lineage>
        <taxon>Bacteria</taxon>
        <taxon>Pseudomonadati</taxon>
        <taxon>Nitrospinota/Tectimicrobiota group</taxon>
        <taxon>Candidatus Tectimicrobiota</taxon>
        <taxon>Candidatus Entotheonellia</taxon>
        <taxon>Candidatus Entotheonellales</taxon>
        <taxon>Candidatus Entotheonellaceae</taxon>
        <taxon>Candidatus Entotheonella</taxon>
    </lineage>
</organism>
<evidence type="ECO:0000259" key="5">
    <source>
        <dbReference type="PROSITE" id="PS50125"/>
    </source>
</evidence>
<dbReference type="GO" id="GO:0000160">
    <property type="term" value="P:phosphorelay signal transduction system"/>
    <property type="evidence" value="ECO:0007669"/>
    <property type="project" value="InterPro"/>
</dbReference>
<dbReference type="InterPro" id="IPR041664">
    <property type="entry name" value="AAA_16"/>
</dbReference>
<dbReference type="Gene3D" id="3.30.70.1230">
    <property type="entry name" value="Nucleotide cyclase"/>
    <property type="match status" value="1"/>
</dbReference>
<keyword evidence="2" id="KW-0067">ATP-binding</keyword>
<dbReference type="InterPro" id="IPR001867">
    <property type="entry name" value="OmpR/PhoB-type_DNA-bd"/>
</dbReference>
<dbReference type="GO" id="GO:0005524">
    <property type="term" value="F:ATP binding"/>
    <property type="evidence" value="ECO:0007669"/>
    <property type="project" value="UniProtKB-KW"/>
</dbReference>
<evidence type="ECO:0008006" key="9">
    <source>
        <dbReference type="Google" id="ProtNLM"/>
    </source>
</evidence>